<keyword evidence="4 6" id="KW-0235">DNA replication</keyword>
<dbReference type="CDD" id="cd11713">
    <property type="entry name" value="GINS_A_psf3"/>
    <property type="match status" value="1"/>
</dbReference>
<dbReference type="InterPro" id="IPR036224">
    <property type="entry name" value="GINS_bundle-like_dom_sf"/>
</dbReference>
<dbReference type="GeneID" id="83220030"/>
<accession>A0AAD7UQJ8</accession>
<evidence type="ECO:0000256" key="6">
    <source>
        <dbReference type="RuleBase" id="RU367161"/>
    </source>
</evidence>
<protein>
    <recommendedName>
        <fullName evidence="3 6">DNA replication complex GINS protein PSF3</fullName>
    </recommendedName>
</protein>
<dbReference type="CDD" id="cd21693">
    <property type="entry name" value="GINS_B_Psf3"/>
    <property type="match status" value="1"/>
</dbReference>
<dbReference type="InterPro" id="IPR038437">
    <property type="entry name" value="GINS_Psf3_sf"/>
</dbReference>
<dbReference type="PANTHER" id="PTHR22768">
    <property type="entry name" value="DNA REPLICATION COMPLEX GINS PROTEIN PSF3"/>
    <property type="match status" value="1"/>
</dbReference>
<organism evidence="9 10">
    <name type="scientific">Lichtheimia ornata</name>
    <dbReference type="NCBI Taxonomy" id="688661"/>
    <lineage>
        <taxon>Eukaryota</taxon>
        <taxon>Fungi</taxon>
        <taxon>Fungi incertae sedis</taxon>
        <taxon>Mucoromycota</taxon>
        <taxon>Mucoromycotina</taxon>
        <taxon>Mucoromycetes</taxon>
        <taxon>Mucorales</taxon>
        <taxon>Lichtheimiaceae</taxon>
        <taxon>Lichtheimia</taxon>
    </lineage>
</organism>
<dbReference type="GO" id="GO:0000811">
    <property type="term" value="C:GINS complex"/>
    <property type="evidence" value="ECO:0007669"/>
    <property type="project" value="UniProtKB-UniRule"/>
</dbReference>
<evidence type="ECO:0000256" key="4">
    <source>
        <dbReference type="ARBA" id="ARBA00022705"/>
    </source>
</evidence>
<dbReference type="Gene3D" id="1.20.58.2050">
    <property type="match status" value="1"/>
</dbReference>
<comment type="subunit">
    <text evidence="6">Component of the GINS complex.</text>
</comment>
<evidence type="ECO:0000259" key="7">
    <source>
        <dbReference type="Pfam" id="PF05916"/>
    </source>
</evidence>
<evidence type="ECO:0000313" key="9">
    <source>
        <dbReference type="EMBL" id="KAJ8651729.1"/>
    </source>
</evidence>
<dbReference type="Pfam" id="PF22466">
    <property type="entry name" value="PSF3_N"/>
    <property type="match status" value="1"/>
</dbReference>
<comment type="similarity">
    <text evidence="2 6">Belongs to the GINS3/PSF3 family.</text>
</comment>
<feature type="domain" description="GINS subunit" evidence="7">
    <location>
        <begin position="79"/>
        <end position="171"/>
    </location>
</feature>
<evidence type="ECO:0000256" key="2">
    <source>
        <dbReference type="ARBA" id="ARBA00006343"/>
    </source>
</evidence>
<dbReference type="SUPFAM" id="SSF160059">
    <property type="entry name" value="PriA/YqbF domain"/>
    <property type="match status" value="1"/>
</dbReference>
<keyword evidence="5 6" id="KW-0539">Nucleus</keyword>
<dbReference type="Pfam" id="PF05916">
    <property type="entry name" value="Sld5"/>
    <property type="match status" value="1"/>
</dbReference>
<keyword evidence="10" id="KW-1185">Reference proteome</keyword>
<dbReference type="AlphaFoldDB" id="A0AAD7UQJ8"/>
<evidence type="ECO:0000256" key="5">
    <source>
        <dbReference type="ARBA" id="ARBA00023242"/>
    </source>
</evidence>
<dbReference type="Proteomes" id="UP001234581">
    <property type="component" value="Unassembled WGS sequence"/>
</dbReference>
<gene>
    <name evidence="9" type="ORF">O0I10_012696</name>
</gene>
<proteinExistence type="inferred from homology"/>
<reference evidence="9 10" key="1">
    <citation type="submission" date="2023-03" db="EMBL/GenBank/DDBJ databases">
        <title>Genome sequence of Lichtheimia ornata CBS 291.66.</title>
        <authorList>
            <person name="Mohabir J.T."/>
            <person name="Shea T.P."/>
            <person name="Kurbessoian T."/>
            <person name="Berby B."/>
            <person name="Fontaine J."/>
            <person name="Livny J."/>
            <person name="Gnirke A."/>
            <person name="Stajich J.E."/>
            <person name="Cuomo C.A."/>
        </authorList>
    </citation>
    <scope>NUCLEOTIDE SEQUENCE [LARGE SCALE GENOMIC DNA]</scope>
    <source>
        <strain evidence="9">CBS 291.66</strain>
    </source>
</reference>
<evidence type="ECO:0000256" key="1">
    <source>
        <dbReference type="ARBA" id="ARBA00004123"/>
    </source>
</evidence>
<dbReference type="PANTHER" id="PTHR22768:SF0">
    <property type="entry name" value="DNA REPLICATION COMPLEX GINS PROTEIN PSF3"/>
    <property type="match status" value="1"/>
</dbReference>
<dbReference type="InterPro" id="IPR055221">
    <property type="entry name" value="PSF3_N"/>
</dbReference>
<comment type="subcellular location">
    <subcellularLocation>
        <location evidence="1 6">Nucleus</location>
    </subcellularLocation>
</comment>
<dbReference type="InterPro" id="IPR010492">
    <property type="entry name" value="GINS_Psf3"/>
</dbReference>
<evidence type="ECO:0000256" key="3">
    <source>
        <dbReference type="ARBA" id="ARBA00015140"/>
    </source>
</evidence>
<evidence type="ECO:0000259" key="8">
    <source>
        <dbReference type="Pfam" id="PF22466"/>
    </source>
</evidence>
<sequence>MQNDEYYDIDSILADSIKIPCIFLHDLEASVNLTGDGSEVTRNTRIELPFWLAKPLATFTLPNSDFIIKLEIPRPFGNRVRNNLDASPTAVDFRLLCPYFYVFGKKLVNLIEDGRLPGILEKTFKTRLKEIMDYTQTGSTTVNQDFLQKLDETEKELFKAGQESSTQLKQWRNRALGRLKAVDITARQI</sequence>
<name>A0AAD7UQJ8_9FUNG</name>
<dbReference type="SUPFAM" id="SSF158573">
    <property type="entry name" value="GINS helical bundle-like"/>
    <property type="match status" value="1"/>
</dbReference>
<dbReference type="EMBL" id="JARTCD010000147">
    <property type="protein sequence ID" value="KAJ8651729.1"/>
    <property type="molecule type" value="Genomic_DNA"/>
</dbReference>
<dbReference type="GO" id="GO:1902975">
    <property type="term" value="P:mitotic DNA replication initiation"/>
    <property type="evidence" value="ECO:0007669"/>
    <property type="project" value="TreeGrafter"/>
</dbReference>
<dbReference type="RefSeq" id="XP_058336643.1">
    <property type="nucleotide sequence ID" value="XM_058492584.1"/>
</dbReference>
<evidence type="ECO:0000313" key="10">
    <source>
        <dbReference type="Proteomes" id="UP001234581"/>
    </source>
</evidence>
<dbReference type="InterPro" id="IPR021151">
    <property type="entry name" value="GINS_A"/>
</dbReference>
<feature type="domain" description="DNA replication complex GINS protein PSF3 N-terminal" evidence="8">
    <location>
        <begin position="7"/>
        <end position="57"/>
    </location>
</feature>
<comment type="function">
    <text evidence="6">The GINS complex plays an essential role in the initiation of DNA replication.</text>
</comment>
<comment type="caution">
    <text evidence="9">The sequence shown here is derived from an EMBL/GenBank/DDBJ whole genome shotgun (WGS) entry which is preliminary data.</text>
</comment>